<dbReference type="InterPro" id="IPR025441">
    <property type="entry name" value="DUF4181"/>
</dbReference>
<dbReference type="RefSeq" id="WP_090792190.1">
    <property type="nucleotide sequence ID" value="NZ_FMYI01000001.1"/>
</dbReference>
<gene>
    <name evidence="2" type="ORF">SAMN05421734_101290</name>
</gene>
<keyword evidence="3" id="KW-1185">Reference proteome</keyword>
<sequence length="117" mass="13633">MQHPASIFALFSWFIIIVHFILKKLIANDEDEDLEQTEGRFTDLMITWILIIVAVITAFLIDLHDPDSLRLFVQLITIVSLGTRSYLEWKYLENSKKFIVSLIVLILSLIFLQLIIN</sequence>
<evidence type="ECO:0000313" key="2">
    <source>
        <dbReference type="EMBL" id="SDB83237.1"/>
    </source>
</evidence>
<keyword evidence="1" id="KW-0812">Transmembrane</keyword>
<evidence type="ECO:0000313" key="3">
    <source>
        <dbReference type="Proteomes" id="UP000242949"/>
    </source>
</evidence>
<evidence type="ECO:0008006" key="4">
    <source>
        <dbReference type="Google" id="ProtNLM"/>
    </source>
</evidence>
<dbReference type="AlphaFoldDB" id="A0A1G6GMP6"/>
<accession>A0A1G6GMP6</accession>
<keyword evidence="1" id="KW-0472">Membrane</keyword>
<name>A0A1G6GMP6_9BACI</name>
<feature type="transmembrane region" description="Helical" evidence="1">
    <location>
        <begin position="6"/>
        <end position="22"/>
    </location>
</feature>
<organism evidence="2 3">
    <name type="scientific">Pelagirhabdus alkalitolerans</name>
    <dbReference type="NCBI Taxonomy" id="1612202"/>
    <lineage>
        <taxon>Bacteria</taxon>
        <taxon>Bacillati</taxon>
        <taxon>Bacillota</taxon>
        <taxon>Bacilli</taxon>
        <taxon>Bacillales</taxon>
        <taxon>Bacillaceae</taxon>
        <taxon>Pelagirhabdus</taxon>
    </lineage>
</organism>
<dbReference type="STRING" id="1612202.SAMN05421734_101290"/>
<dbReference type="Pfam" id="PF13789">
    <property type="entry name" value="DUF4181"/>
    <property type="match status" value="1"/>
</dbReference>
<dbReference type="EMBL" id="FMYI01000001">
    <property type="protein sequence ID" value="SDB83237.1"/>
    <property type="molecule type" value="Genomic_DNA"/>
</dbReference>
<feature type="transmembrane region" description="Helical" evidence="1">
    <location>
        <begin position="43"/>
        <end position="63"/>
    </location>
</feature>
<reference evidence="3" key="1">
    <citation type="submission" date="2016-09" db="EMBL/GenBank/DDBJ databases">
        <authorList>
            <person name="Varghese N."/>
            <person name="Submissions S."/>
        </authorList>
    </citation>
    <scope>NUCLEOTIDE SEQUENCE [LARGE SCALE GENOMIC DNA]</scope>
    <source>
        <strain evidence="3">S5</strain>
    </source>
</reference>
<dbReference type="Proteomes" id="UP000242949">
    <property type="component" value="Unassembled WGS sequence"/>
</dbReference>
<evidence type="ECO:0000256" key="1">
    <source>
        <dbReference type="SAM" id="Phobius"/>
    </source>
</evidence>
<feature type="transmembrane region" description="Helical" evidence="1">
    <location>
        <begin position="99"/>
        <end position="116"/>
    </location>
</feature>
<protein>
    <recommendedName>
        <fullName evidence="4">DUF4181 domain-containing protein</fullName>
    </recommendedName>
</protein>
<keyword evidence="1" id="KW-1133">Transmembrane helix</keyword>
<proteinExistence type="predicted"/>